<comment type="caution">
    <text evidence="1">The sequence shown here is derived from an EMBL/GenBank/DDBJ whole genome shotgun (WGS) entry which is preliminary data.</text>
</comment>
<dbReference type="EMBL" id="AACS02000005">
    <property type="protein sequence ID" value="EAU82480.2"/>
    <property type="molecule type" value="Genomic_DNA"/>
</dbReference>
<protein>
    <submittedName>
        <fullName evidence="1">Uncharacterized protein</fullName>
    </submittedName>
</protein>
<evidence type="ECO:0000313" key="2">
    <source>
        <dbReference type="Proteomes" id="UP000001861"/>
    </source>
</evidence>
<keyword evidence="2" id="KW-1185">Reference proteome</keyword>
<dbReference type="Proteomes" id="UP000001861">
    <property type="component" value="Unassembled WGS sequence"/>
</dbReference>
<dbReference type="InParanoid" id="A8P7I0"/>
<organism evidence="1 2">
    <name type="scientific">Coprinopsis cinerea (strain Okayama-7 / 130 / ATCC MYA-4618 / FGSC 9003)</name>
    <name type="common">Inky cap fungus</name>
    <name type="synonym">Hormographiella aspergillata</name>
    <dbReference type="NCBI Taxonomy" id="240176"/>
    <lineage>
        <taxon>Eukaryota</taxon>
        <taxon>Fungi</taxon>
        <taxon>Dikarya</taxon>
        <taxon>Basidiomycota</taxon>
        <taxon>Agaricomycotina</taxon>
        <taxon>Agaricomycetes</taxon>
        <taxon>Agaricomycetidae</taxon>
        <taxon>Agaricales</taxon>
        <taxon>Agaricineae</taxon>
        <taxon>Psathyrellaceae</taxon>
        <taxon>Coprinopsis</taxon>
    </lineage>
</organism>
<gene>
    <name evidence="1" type="ORF">CC1G_08231</name>
</gene>
<dbReference type="GeneID" id="6015977"/>
<dbReference type="RefSeq" id="XP_001839364.2">
    <property type="nucleotide sequence ID" value="XM_001839312.2"/>
</dbReference>
<dbReference type="KEGG" id="cci:CC1G_08231"/>
<dbReference type="AlphaFoldDB" id="A8P7I0"/>
<proteinExistence type="predicted"/>
<dbReference type="OrthoDB" id="3365698at2759"/>
<sequence>MSSKAGSMSEDLKLFELGLPDQTIALAISFGSLSTSESERVLAYKEECKAQIIALAQSVILLDAATYDEYRKIQRRMQVCDALLSDIRSLPSDILDEILTHFLWTPPVEPWSGTFQTRQHKDEGVIQAHRRDIFRQVCRPWDVAALSNLEHWLPMKIEWCSDKLRRQAVDAPSAGGSSRLRGGQRRFPFFDRRLESAYLSKLDLFDALAYPWSLLLHVMCFSINDDGRREASADEENRVWEINQPYLTHLVIYSSSRFDIPTNPRWPSLKTFKLILPMFEYMQTLQFGWHGAIQSFNMATLDSFRHLNHLTLDGDIQTGRFATEIVPFLEAAPQLTELFLRLLCQDNDEVVRSLV</sequence>
<name>A8P7I0_COPC7</name>
<dbReference type="HOGENOM" id="CLU_780775_0_0_1"/>
<accession>A8P7I0</accession>
<dbReference type="VEuPathDB" id="FungiDB:CC1G_08231"/>
<reference evidence="1 2" key="1">
    <citation type="journal article" date="2010" name="Proc. Natl. Acad. Sci. U.S.A.">
        <title>Insights into evolution of multicellular fungi from the assembled chromosomes of the mushroom Coprinopsis cinerea (Coprinus cinereus).</title>
        <authorList>
            <person name="Stajich J.E."/>
            <person name="Wilke S.K."/>
            <person name="Ahren D."/>
            <person name="Au C.H."/>
            <person name="Birren B.W."/>
            <person name="Borodovsky M."/>
            <person name="Burns C."/>
            <person name="Canback B."/>
            <person name="Casselton L.A."/>
            <person name="Cheng C.K."/>
            <person name="Deng J."/>
            <person name="Dietrich F.S."/>
            <person name="Fargo D.C."/>
            <person name="Farman M.L."/>
            <person name="Gathman A.C."/>
            <person name="Goldberg J."/>
            <person name="Guigo R."/>
            <person name="Hoegger P.J."/>
            <person name="Hooker J.B."/>
            <person name="Huggins A."/>
            <person name="James T.Y."/>
            <person name="Kamada T."/>
            <person name="Kilaru S."/>
            <person name="Kodira C."/>
            <person name="Kues U."/>
            <person name="Kupfer D."/>
            <person name="Kwan H.S."/>
            <person name="Lomsadze A."/>
            <person name="Li W."/>
            <person name="Lilly W.W."/>
            <person name="Ma L.J."/>
            <person name="Mackey A.J."/>
            <person name="Manning G."/>
            <person name="Martin F."/>
            <person name="Muraguchi H."/>
            <person name="Natvig D.O."/>
            <person name="Palmerini H."/>
            <person name="Ramesh M.A."/>
            <person name="Rehmeyer C.J."/>
            <person name="Roe B.A."/>
            <person name="Shenoy N."/>
            <person name="Stanke M."/>
            <person name="Ter-Hovhannisyan V."/>
            <person name="Tunlid A."/>
            <person name="Velagapudi R."/>
            <person name="Vision T.J."/>
            <person name="Zeng Q."/>
            <person name="Zolan M.E."/>
            <person name="Pukkila P.J."/>
        </authorList>
    </citation>
    <scope>NUCLEOTIDE SEQUENCE [LARGE SCALE GENOMIC DNA]</scope>
    <source>
        <strain evidence="2">Okayama-7 / 130 / ATCC MYA-4618 / FGSC 9003</strain>
    </source>
</reference>
<evidence type="ECO:0000313" key="1">
    <source>
        <dbReference type="EMBL" id="EAU82480.2"/>
    </source>
</evidence>